<evidence type="ECO:0000313" key="1">
    <source>
        <dbReference type="EMBL" id="PMS27785.1"/>
    </source>
</evidence>
<dbReference type="RefSeq" id="WP_102608434.1">
    <property type="nucleotide sequence ID" value="NZ_CADIKD010000004.1"/>
</dbReference>
<evidence type="ECO:0000313" key="2">
    <source>
        <dbReference type="Proteomes" id="UP000235347"/>
    </source>
</evidence>
<dbReference type="InterPro" id="IPR010667">
    <property type="entry name" value="Phage_T4_Gp19"/>
</dbReference>
<dbReference type="InterPro" id="IPR011747">
    <property type="entry name" value="CHP02241"/>
</dbReference>
<dbReference type="PANTHER" id="PTHR38009:SF1">
    <property type="entry name" value="CONSERVED HYPOTHETICAL PHAGE TAIL PROTEIN"/>
    <property type="match status" value="1"/>
</dbReference>
<reference evidence="1 2" key="1">
    <citation type="submission" date="2018-01" db="EMBL/GenBank/DDBJ databases">
        <title>Whole genome analyses suggest that Burkholderia sensu lato contains two further novel genera in the rhizoxinica-symbiotica group Mycetohabitans gen. nov., and Trinickia gen. nov.: implications for the evolution of diazotrophy and nodulation in the Burkholderiaceae.</title>
        <authorList>
            <person name="Estrada-de los Santos P."/>
            <person name="Palmer M."/>
            <person name="Chavez-Ramirez B."/>
            <person name="Beukes C."/>
            <person name="Steenkamp E.T."/>
            <person name="Hirsch A.M."/>
            <person name="Manyaka P."/>
            <person name="Maluk M."/>
            <person name="Lafos M."/>
            <person name="Crook M."/>
            <person name="Gross E."/>
            <person name="Simon M.F."/>
            <person name="Bueno dos Reis Junior F."/>
            <person name="Poole P.S."/>
            <person name="Venter S.N."/>
            <person name="James E.K."/>
        </authorList>
    </citation>
    <scope>NUCLEOTIDE SEQUENCE [LARGE SCALE GENOMIC DNA]</scope>
    <source>
        <strain evidence="1 2">GP25-8</strain>
    </source>
</reference>
<dbReference type="AlphaFoldDB" id="A0A2N7WEL8"/>
<dbReference type="GO" id="GO:0005198">
    <property type="term" value="F:structural molecule activity"/>
    <property type="evidence" value="ECO:0007669"/>
    <property type="project" value="InterPro"/>
</dbReference>
<comment type="caution">
    <text evidence="1">The sequence shown here is derived from an EMBL/GenBank/DDBJ whole genome shotgun (WGS) entry which is preliminary data.</text>
</comment>
<gene>
    <name evidence="1" type="ORF">C0Z19_03765</name>
</gene>
<accession>A0A2N7WEL8</accession>
<dbReference type="PANTHER" id="PTHR38009">
    <property type="entry name" value="CONSERVED HYPOTHETICAL PHAGE TAIL PROTEIN"/>
    <property type="match status" value="1"/>
</dbReference>
<organism evidence="1 2">
    <name type="scientific">Trinickia soli</name>
    <dbReference type="NCBI Taxonomy" id="380675"/>
    <lineage>
        <taxon>Bacteria</taxon>
        <taxon>Pseudomonadati</taxon>
        <taxon>Pseudomonadota</taxon>
        <taxon>Betaproteobacteria</taxon>
        <taxon>Burkholderiales</taxon>
        <taxon>Burkholderiaceae</taxon>
        <taxon>Trinickia</taxon>
    </lineage>
</organism>
<dbReference type="Proteomes" id="UP000235347">
    <property type="component" value="Unassembled WGS sequence"/>
</dbReference>
<dbReference type="Pfam" id="PF06841">
    <property type="entry name" value="Phage_T4_gp19"/>
    <property type="match status" value="1"/>
</dbReference>
<dbReference type="NCBIfam" id="TIGR02241">
    <property type="entry name" value="conserved hypothetical phage tail region protein"/>
    <property type="match status" value="1"/>
</dbReference>
<dbReference type="EMBL" id="PNYB01000002">
    <property type="protein sequence ID" value="PMS27785.1"/>
    <property type="molecule type" value="Genomic_DNA"/>
</dbReference>
<keyword evidence="2" id="KW-1185">Reference proteome</keyword>
<name>A0A2N7WEL8_9BURK</name>
<protein>
    <submittedName>
        <fullName evidence="1">Phage tail protein</fullName>
    </submittedName>
</protein>
<sequence>MSDYYPPVSFYFTLAFDGIRTANDAAFMEASGMDAEFTTTEIKEGGENRFAYRVPERAKYGNLVLKRGIAPSNSRLAMWCRDTLEGDGAYKIEPRSVQLLLLDAEASPVMAWNFVNAWPVKWSVASFNAQENKLAMETLEFSYNYFTRKMGGR</sequence>
<proteinExistence type="predicted"/>